<sequence>MKKIGRIQVPVCHYIISNPVRKVECWNRHTISGGSGMQGGNRPIMLYKLPELYNKEHCLCYVDEREIDDCAEETTPKLDIPCDETVRDLCMLLMEEDEYGIPEDAGDARNLYMHLQNSILNQL</sequence>
<name>A0A8B8C8P6_CRAVI</name>
<keyword evidence="1" id="KW-1185">Reference proteome</keyword>
<dbReference type="AlphaFoldDB" id="A0A8B8C8P6"/>
<evidence type="ECO:0000313" key="1">
    <source>
        <dbReference type="Proteomes" id="UP000694844"/>
    </source>
</evidence>
<dbReference type="OrthoDB" id="6147018at2759"/>
<dbReference type="Proteomes" id="UP000694844">
    <property type="component" value="Chromosome 1"/>
</dbReference>
<gene>
    <name evidence="2" type="primary">LOC111116449</name>
</gene>
<reference evidence="1" key="1">
    <citation type="submission" date="2024-06" db="UniProtKB">
        <authorList>
            <consortium name="RefSeq"/>
        </authorList>
    </citation>
    <scope>NUCLEOTIDE SEQUENCE [LARGE SCALE GENOMIC DNA]</scope>
</reference>
<proteinExistence type="predicted"/>
<reference evidence="2" key="2">
    <citation type="submission" date="2025-08" db="UniProtKB">
        <authorList>
            <consortium name="RefSeq"/>
        </authorList>
    </citation>
    <scope>IDENTIFICATION</scope>
    <source>
        <tissue evidence="2">Whole sample</tissue>
    </source>
</reference>
<protein>
    <submittedName>
        <fullName evidence="2">Uncharacterized protein LOC111116449</fullName>
    </submittedName>
</protein>
<organism evidence="1 2">
    <name type="scientific">Crassostrea virginica</name>
    <name type="common">Eastern oyster</name>
    <dbReference type="NCBI Taxonomy" id="6565"/>
    <lineage>
        <taxon>Eukaryota</taxon>
        <taxon>Metazoa</taxon>
        <taxon>Spiralia</taxon>
        <taxon>Lophotrochozoa</taxon>
        <taxon>Mollusca</taxon>
        <taxon>Bivalvia</taxon>
        <taxon>Autobranchia</taxon>
        <taxon>Pteriomorphia</taxon>
        <taxon>Ostreida</taxon>
        <taxon>Ostreoidea</taxon>
        <taxon>Ostreidae</taxon>
        <taxon>Crassostrea</taxon>
    </lineage>
</organism>
<dbReference type="GeneID" id="111116449"/>
<dbReference type="KEGG" id="cvn:111116449"/>
<evidence type="ECO:0000313" key="2">
    <source>
        <dbReference type="RefSeq" id="XP_022311156.1"/>
    </source>
</evidence>
<accession>A0A8B8C8P6</accession>
<dbReference type="RefSeq" id="XP_022311156.1">
    <property type="nucleotide sequence ID" value="XM_022455448.1"/>
</dbReference>